<dbReference type="Proteomes" id="UP000290253">
    <property type="component" value="Unassembled WGS sequence"/>
</dbReference>
<dbReference type="Gene3D" id="3.30.230.20">
    <property type="entry name" value="lpxc deacetylase, domain 1"/>
    <property type="match status" value="1"/>
</dbReference>
<evidence type="ECO:0000256" key="7">
    <source>
        <dbReference type="ARBA" id="ARBA00022723"/>
    </source>
</evidence>
<dbReference type="NCBIfam" id="TIGR00325">
    <property type="entry name" value="lpxC"/>
    <property type="match status" value="1"/>
</dbReference>
<dbReference type="InterPro" id="IPR020568">
    <property type="entry name" value="Ribosomal_Su5_D2-typ_SF"/>
</dbReference>
<dbReference type="PANTHER" id="PTHR33694:SF1">
    <property type="entry name" value="UDP-3-O-ACYL-N-ACETYLGLUCOSAMINE DEACETYLASE 1, MITOCHONDRIAL-RELATED"/>
    <property type="match status" value="1"/>
</dbReference>
<keyword evidence="8 12" id="KW-0378">Hydrolase</keyword>
<evidence type="ECO:0000256" key="8">
    <source>
        <dbReference type="ARBA" id="ARBA00022801"/>
    </source>
</evidence>
<keyword evidence="9 12" id="KW-0862">Zinc</keyword>
<comment type="caution">
    <text evidence="13">The sequence shown here is derived from an EMBL/GenBank/DDBJ whole genome shotgun (WGS) entry which is preliminary data.</text>
</comment>
<evidence type="ECO:0000256" key="4">
    <source>
        <dbReference type="ARBA" id="ARBA00012745"/>
    </source>
</evidence>
<feature type="binding site" evidence="12">
    <location>
        <position position="81"/>
    </location>
    <ligand>
        <name>Zn(2+)</name>
        <dbReference type="ChEBI" id="CHEBI:29105"/>
    </ligand>
</feature>
<feature type="active site" description="Proton donor" evidence="12">
    <location>
        <position position="263"/>
    </location>
</feature>
<evidence type="ECO:0000256" key="10">
    <source>
        <dbReference type="ARBA" id="ARBA00023098"/>
    </source>
</evidence>
<feature type="binding site" evidence="12">
    <location>
        <position position="236"/>
    </location>
    <ligand>
        <name>Zn(2+)</name>
        <dbReference type="ChEBI" id="CHEBI:29105"/>
    </ligand>
</feature>
<evidence type="ECO:0000256" key="6">
    <source>
        <dbReference type="ARBA" id="ARBA00022556"/>
    </source>
</evidence>
<name>A0A4Q1SKM1_9BACT</name>
<keyword evidence="14" id="KW-1185">Reference proteome</keyword>
<dbReference type="GO" id="GO:0016020">
    <property type="term" value="C:membrane"/>
    <property type="evidence" value="ECO:0007669"/>
    <property type="project" value="GOC"/>
</dbReference>
<sequence>MNPTAHYEQTLQQAVSFSGIGLHSGAPVQMRMLPAPAGTGILFRRTDLDNFEIAASGRNVAKVSYATSLMRKGVLISTTEHLLSALIGLGVDNVIVELDNLELPILDGSAQPYVEAFRAAGLKLQRRRREYIRILKTVEVREGDKFIGVYPGDGYRVSYKIDFPSPIGAQGFDIDLAARSYDTQIAPARTFGFKEDEQKLRDMGLIRGVSDTSAIILDRKGVLNGPLRFNDEFVRHKVLDLIGDLALAGHQILGHVVAERAGHAMHTALVSRLLKDRSAWELATLQPAAARAPMQPHTRVAARTALAAV</sequence>
<dbReference type="Gene3D" id="3.30.1700.10">
    <property type="entry name" value="lpxc deacetylase, domain 2"/>
    <property type="match status" value="1"/>
</dbReference>
<accession>A0A4Q1SKM1</accession>
<dbReference type="UniPathway" id="UPA00359">
    <property type="reaction ID" value="UER00478"/>
</dbReference>
<dbReference type="Pfam" id="PF03331">
    <property type="entry name" value="LpxC"/>
    <property type="match status" value="1"/>
</dbReference>
<keyword evidence="7 12" id="KW-0479">Metal-binding</keyword>
<dbReference type="SUPFAM" id="SSF54211">
    <property type="entry name" value="Ribosomal protein S5 domain 2-like"/>
    <property type="match status" value="2"/>
</dbReference>
<evidence type="ECO:0000313" key="14">
    <source>
        <dbReference type="Proteomes" id="UP000290253"/>
    </source>
</evidence>
<comment type="similarity">
    <text evidence="12">Belongs to the LpxC family.</text>
</comment>
<dbReference type="InterPro" id="IPR015870">
    <property type="entry name" value="UDP-acyl_N-AcGlcN_deAcase_N"/>
</dbReference>
<dbReference type="PANTHER" id="PTHR33694">
    <property type="entry name" value="UDP-3-O-ACYL-N-ACETYLGLUCOSAMINE DEACETYLASE 1, MITOCHONDRIAL-RELATED"/>
    <property type="match status" value="1"/>
</dbReference>
<keyword evidence="10 12" id="KW-0443">Lipid metabolism</keyword>
<evidence type="ECO:0000256" key="9">
    <source>
        <dbReference type="ARBA" id="ARBA00022833"/>
    </source>
</evidence>
<reference evidence="13 14" key="1">
    <citation type="journal article" date="2016" name="Int. J. Syst. Evol. Microbiol.">
        <title>Acidipila dinghuensis sp. nov., an acidobacterium isolated from forest soil.</title>
        <authorList>
            <person name="Jiang Y.W."/>
            <person name="Wang J."/>
            <person name="Chen M.H."/>
            <person name="Lv Y.Y."/>
            <person name="Qiu L.H."/>
        </authorList>
    </citation>
    <scope>NUCLEOTIDE SEQUENCE [LARGE SCALE GENOMIC DNA]</scope>
    <source>
        <strain evidence="13 14">DHOF10</strain>
    </source>
</reference>
<organism evidence="13 14">
    <name type="scientific">Silvibacterium dinghuense</name>
    <dbReference type="NCBI Taxonomy" id="1560006"/>
    <lineage>
        <taxon>Bacteria</taxon>
        <taxon>Pseudomonadati</taxon>
        <taxon>Acidobacteriota</taxon>
        <taxon>Terriglobia</taxon>
        <taxon>Terriglobales</taxon>
        <taxon>Acidobacteriaceae</taxon>
        <taxon>Silvibacterium</taxon>
    </lineage>
</organism>
<evidence type="ECO:0000256" key="11">
    <source>
        <dbReference type="ARBA" id="ARBA00024535"/>
    </source>
</evidence>
<evidence type="ECO:0000313" key="13">
    <source>
        <dbReference type="EMBL" id="RXS98019.1"/>
    </source>
</evidence>
<comment type="catalytic activity">
    <reaction evidence="11 12">
        <text>a UDP-3-O-[(3R)-3-hydroxyacyl]-N-acetyl-alpha-D-glucosamine + H2O = a UDP-3-O-[(3R)-3-hydroxyacyl]-alpha-D-glucosamine + acetate</text>
        <dbReference type="Rhea" id="RHEA:67816"/>
        <dbReference type="ChEBI" id="CHEBI:15377"/>
        <dbReference type="ChEBI" id="CHEBI:30089"/>
        <dbReference type="ChEBI" id="CHEBI:137740"/>
        <dbReference type="ChEBI" id="CHEBI:173225"/>
        <dbReference type="EC" id="3.5.1.108"/>
    </reaction>
</comment>
<protein>
    <recommendedName>
        <fullName evidence="4 12">UDP-3-O-acyl-N-acetylglucosamine deacetylase</fullName>
        <shortName evidence="12">UDP-3-O-acyl-GlcNAc deacetylase</shortName>
        <ecNumber evidence="4 12">3.5.1.108</ecNumber>
    </recommendedName>
    <alternativeName>
        <fullName evidence="12">UDP-3-O-[R-3-hydroxymyristoyl]-N-acetylglucosamine deacetylase</fullName>
    </alternativeName>
</protein>
<evidence type="ECO:0000256" key="3">
    <source>
        <dbReference type="ARBA" id="ARBA00005002"/>
    </source>
</evidence>
<feature type="binding site" evidence="12">
    <location>
        <position position="240"/>
    </location>
    <ligand>
        <name>Zn(2+)</name>
        <dbReference type="ChEBI" id="CHEBI:29105"/>
    </ligand>
</feature>
<dbReference type="InterPro" id="IPR004463">
    <property type="entry name" value="UDP-acyl_GlcNac_deAcase"/>
</dbReference>
<keyword evidence="5 12" id="KW-0444">Lipid biosynthesis</keyword>
<comment type="function">
    <text evidence="2 12">Catalyzes the hydrolysis of UDP-3-O-myristoyl-N-acetylglucosamine to form UDP-3-O-myristoylglucosamine and acetate, the committed step in lipid A biosynthesis.</text>
</comment>
<evidence type="ECO:0000256" key="1">
    <source>
        <dbReference type="ARBA" id="ARBA00001947"/>
    </source>
</evidence>
<evidence type="ECO:0000256" key="5">
    <source>
        <dbReference type="ARBA" id="ARBA00022516"/>
    </source>
</evidence>
<comment type="pathway">
    <text evidence="3 12">Glycolipid biosynthesis; lipid IV(A) biosynthesis; lipid IV(A) from (3R)-3-hydroxytetradecanoyl-[acyl-carrier-protein] and UDP-N-acetyl-alpha-D-glucosamine: step 2/6.</text>
</comment>
<evidence type="ECO:0000256" key="2">
    <source>
        <dbReference type="ARBA" id="ARBA00002923"/>
    </source>
</evidence>
<dbReference type="EC" id="3.5.1.108" evidence="4 12"/>
<evidence type="ECO:0000256" key="12">
    <source>
        <dbReference type="HAMAP-Rule" id="MF_00388"/>
    </source>
</evidence>
<dbReference type="InterPro" id="IPR011334">
    <property type="entry name" value="UDP-acyl_GlcNac_deAcase_C"/>
</dbReference>
<dbReference type="AlphaFoldDB" id="A0A4Q1SKM1"/>
<dbReference type="HAMAP" id="MF_00388">
    <property type="entry name" value="LpxC"/>
    <property type="match status" value="1"/>
</dbReference>
<dbReference type="OrthoDB" id="9772788at2"/>
<dbReference type="EMBL" id="SDMK01000001">
    <property type="protein sequence ID" value="RXS98019.1"/>
    <property type="molecule type" value="Genomic_DNA"/>
</dbReference>
<comment type="cofactor">
    <cofactor evidence="1 12">
        <name>Zn(2+)</name>
        <dbReference type="ChEBI" id="CHEBI:29105"/>
    </cofactor>
</comment>
<proteinExistence type="inferred from homology"/>
<dbReference type="RefSeq" id="WP_129207798.1">
    <property type="nucleotide sequence ID" value="NZ_BMGU01000001.1"/>
</dbReference>
<dbReference type="GO" id="GO:0009245">
    <property type="term" value="P:lipid A biosynthetic process"/>
    <property type="evidence" value="ECO:0007669"/>
    <property type="project" value="UniProtKB-UniRule"/>
</dbReference>
<keyword evidence="6 12" id="KW-0441">Lipid A biosynthesis</keyword>
<gene>
    <name evidence="12" type="primary">lpxC</name>
    <name evidence="13" type="ORF">ESZ00_09295</name>
</gene>
<dbReference type="GO" id="GO:0103117">
    <property type="term" value="F:UDP-3-O-acyl-N-acetylglucosamine deacetylase activity"/>
    <property type="evidence" value="ECO:0007669"/>
    <property type="project" value="UniProtKB-UniRule"/>
</dbReference>
<dbReference type="GO" id="GO:0046872">
    <property type="term" value="F:metal ion binding"/>
    <property type="evidence" value="ECO:0007669"/>
    <property type="project" value="UniProtKB-KW"/>
</dbReference>